<evidence type="ECO:0000256" key="1">
    <source>
        <dbReference type="ARBA" id="ARBA00007673"/>
    </source>
</evidence>
<dbReference type="Gene3D" id="3.10.310.10">
    <property type="entry name" value="Diaminopimelate Epimerase, Chain A, domain 1"/>
    <property type="match status" value="2"/>
</dbReference>
<dbReference type="AlphaFoldDB" id="A0A7C8MYB9"/>
<comment type="similarity">
    <text evidence="1">Belongs to the PrpF family.</text>
</comment>
<dbReference type="EMBL" id="WUBL01000013">
    <property type="protein sequence ID" value="KAF2971493.1"/>
    <property type="molecule type" value="Genomic_DNA"/>
</dbReference>
<accession>A0A7C8MYB9</accession>
<comment type="caution">
    <text evidence="3">The sequence shown here is derived from an EMBL/GenBank/DDBJ whole genome shotgun (WGS) entry which is preliminary data.</text>
</comment>
<dbReference type="InParanoid" id="A0A7C8MYB9"/>
<keyword evidence="2" id="KW-0413">Isomerase</keyword>
<dbReference type="PANTHER" id="PTHR43709">
    <property type="entry name" value="ACONITATE ISOMERASE-RELATED"/>
    <property type="match status" value="1"/>
</dbReference>
<evidence type="ECO:0008006" key="5">
    <source>
        <dbReference type="Google" id="ProtNLM"/>
    </source>
</evidence>
<gene>
    <name evidence="3" type="ORF">GQX73_g2125</name>
</gene>
<evidence type="ECO:0000256" key="2">
    <source>
        <dbReference type="ARBA" id="ARBA00023235"/>
    </source>
</evidence>
<proteinExistence type="inferred from homology"/>
<dbReference type="PANTHER" id="PTHR43709:SF2">
    <property type="entry name" value="DUF453 DOMAIN PROTEIN (AFU_ORTHOLOGUE AFUA_6G00360)"/>
    <property type="match status" value="1"/>
</dbReference>
<reference evidence="3 4" key="1">
    <citation type="submission" date="2019-12" db="EMBL/GenBank/DDBJ databases">
        <title>Draft genome sequence of the ascomycete Xylaria multiplex DSM 110363.</title>
        <authorList>
            <person name="Buettner E."/>
            <person name="Kellner H."/>
        </authorList>
    </citation>
    <scope>NUCLEOTIDE SEQUENCE [LARGE SCALE GENOMIC DNA]</scope>
    <source>
        <strain evidence="3 4">DSM 110363</strain>
    </source>
</reference>
<dbReference type="Proteomes" id="UP000481858">
    <property type="component" value="Unassembled WGS sequence"/>
</dbReference>
<dbReference type="OrthoDB" id="10267539at2759"/>
<keyword evidence="4" id="KW-1185">Reference proteome</keyword>
<name>A0A7C8MYB9_9PEZI</name>
<evidence type="ECO:0000313" key="3">
    <source>
        <dbReference type="EMBL" id="KAF2971493.1"/>
    </source>
</evidence>
<dbReference type="Pfam" id="PF04303">
    <property type="entry name" value="PrpF"/>
    <property type="match status" value="1"/>
</dbReference>
<sequence length="405" mass="43098">MPRAIHCQAARQALALSAQWARAASRRPFGTARQAQESALKRQQSISASYYRGGTSRGIMMRREDLPSDQSQWDSIFLGCIGSPDPFGRQLDGMGGGISSLSKVCVVGPSSHPEADVDYTFVSLGVKNSQVDYSSNCGNMLAAVGPFAVDTGITPVEEGKGNGEEVTVRIYNTNTDKIIHSSFRVVDGEAAASGDFAIDGVSGTASPIRLDFIRPAGSRTGKLLPTGSANDTFEGITATCIDVGNPCVFVAAEELGVPYNLKPEQIDDHPTLKYTLESLRRRAAVRMGLAQSEDQVPGSVPKIAIVAPTGNRLGSDVRVRAMSVGQPHKAIPVTVALAVAAAAKLKGTSVFECVAKGAKVNSPLVIRHASGTIDVDGKFSKSRELEYATVLRTARRLMEGRIYWK</sequence>
<organism evidence="3 4">
    <name type="scientific">Xylaria multiplex</name>
    <dbReference type="NCBI Taxonomy" id="323545"/>
    <lineage>
        <taxon>Eukaryota</taxon>
        <taxon>Fungi</taxon>
        <taxon>Dikarya</taxon>
        <taxon>Ascomycota</taxon>
        <taxon>Pezizomycotina</taxon>
        <taxon>Sordariomycetes</taxon>
        <taxon>Xylariomycetidae</taxon>
        <taxon>Xylariales</taxon>
        <taxon>Xylariaceae</taxon>
        <taxon>Xylaria</taxon>
    </lineage>
</organism>
<dbReference type="SUPFAM" id="SSF54506">
    <property type="entry name" value="Diaminopimelate epimerase-like"/>
    <property type="match status" value="2"/>
</dbReference>
<evidence type="ECO:0000313" key="4">
    <source>
        <dbReference type="Proteomes" id="UP000481858"/>
    </source>
</evidence>
<dbReference type="InterPro" id="IPR007400">
    <property type="entry name" value="PrpF-like"/>
</dbReference>
<dbReference type="GO" id="GO:0016853">
    <property type="term" value="F:isomerase activity"/>
    <property type="evidence" value="ECO:0007669"/>
    <property type="project" value="UniProtKB-KW"/>
</dbReference>
<protein>
    <recommendedName>
        <fullName evidence="5">PrpF protein</fullName>
    </recommendedName>
</protein>